<feature type="transmembrane region" description="Helical" evidence="7">
    <location>
        <begin position="156"/>
        <end position="174"/>
    </location>
</feature>
<evidence type="ECO:0000313" key="10">
    <source>
        <dbReference type="Proteomes" id="UP001597497"/>
    </source>
</evidence>
<comment type="subcellular location">
    <subcellularLocation>
        <location evidence="1">Cell membrane</location>
        <topology evidence="1">Multi-pass membrane protein</topology>
    </subcellularLocation>
</comment>
<protein>
    <submittedName>
        <fullName evidence="9">Phosphatase PAP2 family protein</fullName>
    </submittedName>
</protein>
<feature type="transmembrane region" description="Helical" evidence="7">
    <location>
        <begin position="125"/>
        <end position="144"/>
    </location>
</feature>
<dbReference type="EMBL" id="JBHUMM010000010">
    <property type="protein sequence ID" value="MFD2671200.1"/>
    <property type="molecule type" value="Genomic_DNA"/>
</dbReference>
<evidence type="ECO:0000256" key="7">
    <source>
        <dbReference type="SAM" id="Phobius"/>
    </source>
</evidence>
<comment type="caution">
    <text evidence="9">The sequence shown here is derived from an EMBL/GenBank/DDBJ whole genome shotgun (WGS) entry which is preliminary data.</text>
</comment>
<evidence type="ECO:0000259" key="8">
    <source>
        <dbReference type="SMART" id="SM00014"/>
    </source>
</evidence>
<dbReference type="Gene3D" id="1.20.144.10">
    <property type="entry name" value="Phosphatidic acid phosphatase type 2/haloperoxidase"/>
    <property type="match status" value="1"/>
</dbReference>
<evidence type="ECO:0000256" key="4">
    <source>
        <dbReference type="ARBA" id="ARBA00022801"/>
    </source>
</evidence>
<keyword evidence="5 7" id="KW-1133">Transmembrane helix</keyword>
<dbReference type="SUPFAM" id="SSF48317">
    <property type="entry name" value="Acid phosphatase/Vanadium-dependent haloperoxidase"/>
    <property type="match status" value="1"/>
</dbReference>
<dbReference type="PANTHER" id="PTHR14969">
    <property type="entry name" value="SPHINGOSINE-1-PHOSPHATE PHOSPHOHYDROLASE"/>
    <property type="match status" value="1"/>
</dbReference>
<keyword evidence="2" id="KW-1003">Cell membrane</keyword>
<evidence type="ECO:0000256" key="3">
    <source>
        <dbReference type="ARBA" id="ARBA00022692"/>
    </source>
</evidence>
<reference evidence="10" key="1">
    <citation type="journal article" date="2019" name="Int. J. Syst. Evol. Microbiol.">
        <title>The Global Catalogue of Microorganisms (GCM) 10K type strain sequencing project: providing services to taxonomists for standard genome sequencing and annotation.</title>
        <authorList>
            <consortium name="The Broad Institute Genomics Platform"/>
            <consortium name="The Broad Institute Genome Sequencing Center for Infectious Disease"/>
            <person name="Wu L."/>
            <person name="Ma J."/>
        </authorList>
    </citation>
    <scope>NUCLEOTIDE SEQUENCE [LARGE SCALE GENOMIC DNA]</scope>
    <source>
        <strain evidence="10">KCTC 33676</strain>
    </source>
</reference>
<dbReference type="InterPro" id="IPR000326">
    <property type="entry name" value="PAP2/HPO"/>
</dbReference>
<dbReference type="RefSeq" id="WP_379928636.1">
    <property type="nucleotide sequence ID" value="NZ_JBHUMM010000010.1"/>
</dbReference>
<evidence type="ECO:0000256" key="5">
    <source>
        <dbReference type="ARBA" id="ARBA00022989"/>
    </source>
</evidence>
<dbReference type="InterPro" id="IPR036938">
    <property type="entry name" value="PAP2/HPO_sf"/>
</dbReference>
<evidence type="ECO:0000256" key="6">
    <source>
        <dbReference type="ARBA" id="ARBA00023136"/>
    </source>
</evidence>
<dbReference type="CDD" id="cd01610">
    <property type="entry name" value="PAP2_like"/>
    <property type="match status" value="1"/>
</dbReference>
<keyword evidence="4" id="KW-0378">Hydrolase</keyword>
<proteinExistence type="predicted"/>
<dbReference type="PANTHER" id="PTHR14969:SF62">
    <property type="entry name" value="DECAPRENYLPHOSPHORYL-5-PHOSPHORIBOSE PHOSPHATASE RV3807C-RELATED"/>
    <property type="match status" value="1"/>
</dbReference>
<organism evidence="9 10">
    <name type="scientific">Marinicrinis sediminis</name>
    <dbReference type="NCBI Taxonomy" id="1652465"/>
    <lineage>
        <taxon>Bacteria</taxon>
        <taxon>Bacillati</taxon>
        <taxon>Bacillota</taxon>
        <taxon>Bacilli</taxon>
        <taxon>Bacillales</taxon>
        <taxon>Paenibacillaceae</taxon>
    </lineage>
</organism>
<accession>A0ABW5R7Z2</accession>
<evidence type="ECO:0000256" key="1">
    <source>
        <dbReference type="ARBA" id="ARBA00004651"/>
    </source>
</evidence>
<keyword evidence="6 7" id="KW-0472">Membrane</keyword>
<evidence type="ECO:0000313" key="9">
    <source>
        <dbReference type="EMBL" id="MFD2671200.1"/>
    </source>
</evidence>
<gene>
    <name evidence="9" type="ORF">ACFSUC_06235</name>
</gene>
<dbReference type="SMART" id="SM00014">
    <property type="entry name" value="acidPPc"/>
    <property type="match status" value="1"/>
</dbReference>
<feature type="transmembrane region" description="Helical" evidence="7">
    <location>
        <begin position="31"/>
        <end position="53"/>
    </location>
</feature>
<dbReference type="Pfam" id="PF01569">
    <property type="entry name" value="PAP2"/>
    <property type="match status" value="1"/>
</dbReference>
<dbReference type="Proteomes" id="UP001597497">
    <property type="component" value="Unassembled WGS sequence"/>
</dbReference>
<name>A0ABW5R7Z2_9BACL</name>
<evidence type="ECO:0000256" key="2">
    <source>
        <dbReference type="ARBA" id="ARBA00022475"/>
    </source>
</evidence>
<keyword evidence="10" id="KW-1185">Reference proteome</keyword>
<keyword evidence="3 7" id="KW-0812">Transmembrane</keyword>
<feature type="domain" description="Phosphatidic acid phosphatase type 2/haloperoxidase" evidence="8">
    <location>
        <begin position="64"/>
        <end position="171"/>
    </location>
</feature>
<feature type="transmembrane region" description="Helical" evidence="7">
    <location>
        <begin position="59"/>
        <end position="80"/>
    </location>
</feature>
<sequence>MSRVVNWLQFHDQRLFFWFNHKLQHTIMDRIMHVITHLGGATSTIAISLALILLSPAPYHLVGLQCLAALAVSHIPVAILKRKYPRLRPYLVLPKTNICRNPLKDHSFPSGHTTAIFSITIPLMWAYPSLIFILLPITVIVAASRMILGLHYPSDVIAGAFVGTVAAAAAIQFIS</sequence>